<feature type="domain" description="Helicase C-terminal" evidence="11">
    <location>
        <begin position="314"/>
        <end position="404"/>
    </location>
</feature>
<dbReference type="Pfam" id="PF00271">
    <property type="entry name" value="Helicase_C"/>
    <property type="match status" value="1"/>
</dbReference>
<dbReference type="GO" id="GO:0006310">
    <property type="term" value="P:DNA recombination"/>
    <property type="evidence" value="ECO:0007669"/>
    <property type="project" value="InterPro"/>
</dbReference>
<dbReference type="PROSITE" id="PS51192">
    <property type="entry name" value="HELICASE_ATP_BIND_1"/>
    <property type="match status" value="1"/>
</dbReference>
<organism evidence="12 13">
    <name type="scientific">Candidatus Allocopromorpha excrementipullorum</name>
    <dbReference type="NCBI Taxonomy" id="2840743"/>
    <lineage>
        <taxon>Bacteria</taxon>
        <taxon>Bacillati</taxon>
        <taxon>Bacillota</taxon>
        <taxon>Clostridia</taxon>
        <taxon>Eubacteriales</taxon>
        <taxon>Eubacteriaceae</taxon>
        <taxon>Eubacteriaceae incertae sedis</taxon>
        <taxon>Candidatus Allocopromorpha</taxon>
    </lineage>
</organism>
<dbReference type="GO" id="GO:0005737">
    <property type="term" value="C:cytoplasm"/>
    <property type="evidence" value="ECO:0007669"/>
    <property type="project" value="TreeGrafter"/>
</dbReference>
<dbReference type="InterPro" id="IPR011545">
    <property type="entry name" value="DEAD/DEAH_box_helicase_dom"/>
</dbReference>
<dbReference type="EMBL" id="DVOB01000123">
    <property type="protein sequence ID" value="HIU96177.1"/>
    <property type="molecule type" value="Genomic_DNA"/>
</dbReference>
<dbReference type="AlphaFoldDB" id="A0A9D1SVA3"/>
<dbReference type="NCBIfam" id="TIGR00614">
    <property type="entry name" value="recQ_fam"/>
    <property type="match status" value="1"/>
</dbReference>
<dbReference type="GO" id="GO:0006281">
    <property type="term" value="P:DNA repair"/>
    <property type="evidence" value="ECO:0007669"/>
    <property type="project" value="TreeGrafter"/>
</dbReference>
<dbReference type="EC" id="5.6.2.4" evidence="9"/>
<reference evidence="12" key="1">
    <citation type="submission" date="2020-10" db="EMBL/GenBank/DDBJ databases">
        <authorList>
            <person name="Gilroy R."/>
        </authorList>
    </citation>
    <scope>NUCLEOTIDE SEQUENCE</scope>
    <source>
        <strain evidence="12">ChiSjej4B22-8349</strain>
    </source>
</reference>
<dbReference type="Proteomes" id="UP000824130">
    <property type="component" value="Unassembled WGS sequence"/>
</dbReference>
<evidence type="ECO:0000259" key="11">
    <source>
        <dbReference type="PROSITE" id="PS51194"/>
    </source>
</evidence>
<keyword evidence="3" id="KW-0378">Hydrolase</keyword>
<evidence type="ECO:0000256" key="6">
    <source>
        <dbReference type="ARBA" id="ARBA00023125"/>
    </source>
</evidence>
<dbReference type="GO" id="GO:0016787">
    <property type="term" value="F:hydrolase activity"/>
    <property type="evidence" value="ECO:0007669"/>
    <property type="project" value="UniProtKB-KW"/>
</dbReference>
<accession>A0A9D1SVA3</accession>
<evidence type="ECO:0000256" key="4">
    <source>
        <dbReference type="ARBA" id="ARBA00022806"/>
    </source>
</evidence>
<dbReference type="PANTHER" id="PTHR13710:SF105">
    <property type="entry name" value="ATP-DEPENDENT DNA HELICASE Q1"/>
    <property type="match status" value="1"/>
</dbReference>
<comment type="caution">
    <text evidence="12">The sequence shown here is derived from an EMBL/GenBank/DDBJ whole genome shotgun (WGS) entry which is preliminary data.</text>
</comment>
<sequence length="404" mass="45096">MIKSVFSGKICENSDLQRLILEYPVELAYALALINCGDRIAIPSWVVNTYPETGHMMEMLCNTPCEAGCDYCRQHFNVRKELKKIFGYDGFRTYGGKALQEEAVRAAVDGKSLLAVFPTGGGKSLTFQLPALMAGNTVHGLTVVISPLQSLMKDQVDNLNAQGVVEAVTINGLLNEIERADAFRRIGDGSAVLLYISPEQLRSRTIERLLISRNVVRFVIDEAHCFSAWGQDFRVDYLYIGDFIKRLMKEKGSKSVIPVSCFTATAKQKVISDICDYFRKKLDLDIKVFAAEATRENLRYKVIHEETDAGKYNTLRNLISAKDCPTIVYVSRTRQTREIAQKLTADGFPACPFNGQMDPEEKVKNQDSFIRNEINIIVATSAFGMGVDKKDVGLVIHYDISGSL</sequence>
<dbReference type="GO" id="GO:0009378">
    <property type="term" value="F:four-way junction helicase activity"/>
    <property type="evidence" value="ECO:0007669"/>
    <property type="project" value="TreeGrafter"/>
</dbReference>
<dbReference type="SUPFAM" id="SSF52540">
    <property type="entry name" value="P-loop containing nucleoside triphosphate hydrolases"/>
    <property type="match status" value="1"/>
</dbReference>
<feature type="non-terminal residue" evidence="12">
    <location>
        <position position="404"/>
    </location>
</feature>
<feature type="domain" description="Helicase ATP-binding" evidence="10">
    <location>
        <begin position="104"/>
        <end position="284"/>
    </location>
</feature>
<evidence type="ECO:0000313" key="13">
    <source>
        <dbReference type="Proteomes" id="UP000824130"/>
    </source>
</evidence>
<keyword evidence="6" id="KW-0238">DNA-binding</keyword>
<comment type="similarity">
    <text evidence="1">Belongs to the helicase family. RecQ subfamily.</text>
</comment>
<evidence type="ECO:0000256" key="5">
    <source>
        <dbReference type="ARBA" id="ARBA00022840"/>
    </source>
</evidence>
<dbReference type="PROSITE" id="PS51194">
    <property type="entry name" value="HELICASE_CTER"/>
    <property type="match status" value="1"/>
</dbReference>
<evidence type="ECO:0000256" key="9">
    <source>
        <dbReference type="ARBA" id="ARBA00034808"/>
    </source>
</evidence>
<dbReference type="CDD" id="cd17920">
    <property type="entry name" value="DEXHc_RecQ"/>
    <property type="match status" value="1"/>
</dbReference>
<dbReference type="InterPro" id="IPR014001">
    <property type="entry name" value="Helicase_ATP-bd"/>
</dbReference>
<comment type="catalytic activity">
    <reaction evidence="8">
        <text>Couples ATP hydrolysis with the unwinding of duplex DNA by translocating in the 3'-5' direction.</text>
        <dbReference type="EC" id="5.6.2.4"/>
    </reaction>
</comment>
<evidence type="ECO:0000256" key="8">
    <source>
        <dbReference type="ARBA" id="ARBA00034617"/>
    </source>
</evidence>
<evidence type="ECO:0000256" key="2">
    <source>
        <dbReference type="ARBA" id="ARBA00022741"/>
    </source>
</evidence>
<gene>
    <name evidence="12" type="ORF">IAD25_05625</name>
</gene>
<evidence type="ECO:0000256" key="7">
    <source>
        <dbReference type="ARBA" id="ARBA00023235"/>
    </source>
</evidence>
<evidence type="ECO:0000256" key="1">
    <source>
        <dbReference type="ARBA" id="ARBA00005446"/>
    </source>
</evidence>
<dbReference type="GO" id="GO:0043138">
    <property type="term" value="F:3'-5' DNA helicase activity"/>
    <property type="evidence" value="ECO:0007669"/>
    <property type="project" value="UniProtKB-EC"/>
</dbReference>
<protein>
    <recommendedName>
        <fullName evidence="9">DNA 3'-5' helicase</fullName>
        <ecNumber evidence="9">5.6.2.4</ecNumber>
    </recommendedName>
</protein>
<dbReference type="InterPro" id="IPR004589">
    <property type="entry name" value="DNA_helicase_ATP-dep_RecQ"/>
</dbReference>
<name>A0A9D1SVA3_9FIRM</name>
<dbReference type="GO" id="GO:0005524">
    <property type="term" value="F:ATP binding"/>
    <property type="evidence" value="ECO:0007669"/>
    <property type="project" value="UniProtKB-KW"/>
</dbReference>
<evidence type="ECO:0000259" key="10">
    <source>
        <dbReference type="PROSITE" id="PS51192"/>
    </source>
</evidence>
<dbReference type="InterPro" id="IPR001650">
    <property type="entry name" value="Helicase_C-like"/>
</dbReference>
<dbReference type="SMART" id="SM00490">
    <property type="entry name" value="HELICc"/>
    <property type="match status" value="1"/>
</dbReference>
<reference evidence="12" key="2">
    <citation type="journal article" date="2021" name="PeerJ">
        <title>Extensive microbial diversity within the chicken gut microbiome revealed by metagenomics and culture.</title>
        <authorList>
            <person name="Gilroy R."/>
            <person name="Ravi A."/>
            <person name="Getino M."/>
            <person name="Pursley I."/>
            <person name="Horton D.L."/>
            <person name="Alikhan N.F."/>
            <person name="Baker D."/>
            <person name="Gharbi K."/>
            <person name="Hall N."/>
            <person name="Watson M."/>
            <person name="Adriaenssens E.M."/>
            <person name="Foster-Nyarko E."/>
            <person name="Jarju S."/>
            <person name="Secka A."/>
            <person name="Antonio M."/>
            <person name="Oren A."/>
            <person name="Chaudhuri R.R."/>
            <person name="La Ragione R."/>
            <person name="Hildebrand F."/>
            <person name="Pallen M.J."/>
        </authorList>
    </citation>
    <scope>NUCLEOTIDE SEQUENCE</scope>
    <source>
        <strain evidence="12">ChiSjej4B22-8349</strain>
    </source>
</reference>
<dbReference type="SMART" id="SM00487">
    <property type="entry name" value="DEXDc"/>
    <property type="match status" value="1"/>
</dbReference>
<keyword evidence="7" id="KW-0413">Isomerase</keyword>
<keyword evidence="2" id="KW-0547">Nucleotide-binding</keyword>
<evidence type="ECO:0000313" key="12">
    <source>
        <dbReference type="EMBL" id="HIU96177.1"/>
    </source>
</evidence>
<proteinExistence type="inferred from homology"/>
<keyword evidence="5" id="KW-0067">ATP-binding</keyword>
<dbReference type="InterPro" id="IPR027417">
    <property type="entry name" value="P-loop_NTPase"/>
</dbReference>
<dbReference type="Pfam" id="PF00270">
    <property type="entry name" value="DEAD"/>
    <property type="match status" value="1"/>
</dbReference>
<dbReference type="Gene3D" id="3.40.50.300">
    <property type="entry name" value="P-loop containing nucleotide triphosphate hydrolases"/>
    <property type="match status" value="2"/>
</dbReference>
<dbReference type="GO" id="GO:0005694">
    <property type="term" value="C:chromosome"/>
    <property type="evidence" value="ECO:0007669"/>
    <property type="project" value="TreeGrafter"/>
</dbReference>
<dbReference type="PANTHER" id="PTHR13710">
    <property type="entry name" value="DNA HELICASE RECQ FAMILY MEMBER"/>
    <property type="match status" value="1"/>
</dbReference>
<dbReference type="GO" id="GO:0003677">
    <property type="term" value="F:DNA binding"/>
    <property type="evidence" value="ECO:0007669"/>
    <property type="project" value="UniProtKB-KW"/>
</dbReference>
<keyword evidence="4 12" id="KW-0347">Helicase</keyword>
<evidence type="ECO:0000256" key="3">
    <source>
        <dbReference type="ARBA" id="ARBA00022801"/>
    </source>
</evidence>